<gene>
    <name evidence="2" type="ORF">Tci_048528</name>
</gene>
<dbReference type="EMBL" id="BKCJ010007303">
    <property type="protein sequence ID" value="GEU76550.1"/>
    <property type="molecule type" value="Genomic_DNA"/>
</dbReference>
<accession>A0A6L2MS20</accession>
<evidence type="ECO:0000313" key="2">
    <source>
        <dbReference type="EMBL" id="GEU76550.1"/>
    </source>
</evidence>
<feature type="region of interest" description="Disordered" evidence="1">
    <location>
        <begin position="133"/>
        <end position="217"/>
    </location>
</feature>
<name>A0A6L2MS20_TANCI</name>
<feature type="compositionally biased region" description="Basic and acidic residues" evidence="1">
    <location>
        <begin position="174"/>
        <end position="191"/>
    </location>
</feature>
<proteinExistence type="predicted"/>
<feature type="region of interest" description="Disordered" evidence="1">
    <location>
        <begin position="1"/>
        <end position="50"/>
    </location>
</feature>
<reference evidence="2" key="1">
    <citation type="journal article" date="2019" name="Sci. Rep.">
        <title>Draft genome of Tanacetum cinerariifolium, the natural source of mosquito coil.</title>
        <authorList>
            <person name="Yamashiro T."/>
            <person name="Shiraishi A."/>
            <person name="Satake H."/>
            <person name="Nakayama K."/>
        </authorList>
    </citation>
    <scope>NUCLEOTIDE SEQUENCE</scope>
</reference>
<organism evidence="2">
    <name type="scientific">Tanacetum cinerariifolium</name>
    <name type="common">Dalmatian daisy</name>
    <name type="synonym">Chrysanthemum cinerariifolium</name>
    <dbReference type="NCBI Taxonomy" id="118510"/>
    <lineage>
        <taxon>Eukaryota</taxon>
        <taxon>Viridiplantae</taxon>
        <taxon>Streptophyta</taxon>
        <taxon>Embryophyta</taxon>
        <taxon>Tracheophyta</taxon>
        <taxon>Spermatophyta</taxon>
        <taxon>Magnoliopsida</taxon>
        <taxon>eudicotyledons</taxon>
        <taxon>Gunneridae</taxon>
        <taxon>Pentapetalae</taxon>
        <taxon>asterids</taxon>
        <taxon>campanulids</taxon>
        <taxon>Asterales</taxon>
        <taxon>Asteraceae</taxon>
        <taxon>Asteroideae</taxon>
        <taxon>Anthemideae</taxon>
        <taxon>Anthemidinae</taxon>
        <taxon>Tanacetum</taxon>
    </lineage>
</organism>
<feature type="compositionally biased region" description="Basic and acidic residues" evidence="1">
    <location>
        <begin position="24"/>
        <end position="41"/>
    </location>
</feature>
<protein>
    <submittedName>
        <fullName evidence="2">Uncharacterized protein</fullName>
    </submittedName>
</protein>
<dbReference type="AlphaFoldDB" id="A0A6L2MS20"/>
<evidence type="ECO:0000256" key="1">
    <source>
        <dbReference type="SAM" id="MobiDB-lite"/>
    </source>
</evidence>
<comment type="caution">
    <text evidence="2">The sequence shown here is derived from an EMBL/GenBank/DDBJ whole genome shotgun (WGS) entry which is preliminary data.</text>
</comment>
<feature type="compositionally biased region" description="Basic residues" evidence="1">
    <location>
        <begin position="11"/>
        <end position="23"/>
    </location>
</feature>
<feature type="region of interest" description="Disordered" evidence="1">
    <location>
        <begin position="83"/>
        <end position="118"/>
    </location>
</feature>
<feature type="compositionally biased region" description="Acidic residues" evidence="1">
    <location>
        <begin position="204"/>
        <end position="214"/>
    </location>
</feature>
<feature type="region of interest" description="Disordered" evidence="1">
    <location>
        <begin position="236"/>
        <end position="270"/>
    </location>
</feature>
<sequence length="299" mass="32915">MFIKCSTHQIPPKKNKGKGSKGRKTVDDSHETVDVSEEFKPKPAKKKTSIKKRVIKNVTLSADDNIISDDPDTALELAKSISQTEAEAASKVHTTHARILTESDPESAKKKSSGRSCKSVVIQDITSTLKLKLASSKTKLKGSNEGTGSKPGVPDESIVVSATSSEGTSAKPGVPDDDKDITKEKDDKDGNAEDEGDDHVSDTQDADDEDDETKSDEYEIYKYKIRVHKDEVLEMKDIEGKESDNGEEKVTDAPKEEAKNTLEAKDDAKRSDQQLYKFKECDFVDLHLDDIEDMLLLAI</sequence>